<name>A0ABT1HIZ4_9NOCA</name>
<sequence>MTTELRTHQARSRVPADEEPTLTWIRAVVLGFNEPEYSDEGIARWLAAFVDQDARMRGVHDPRTGGLRDDRVPVATLGSWDTTVNVGGTLLPANAISDVTTRTSHRRRGLLRQLMTTDLTEAAQRGMPLAALTVSESGIYRRFGFGPAVQANQIRVRTDASFRVTTPPTGRVEMVDRDVYLDRVRALFDDYHQRTPGSVDRGPAADDVLAGLDQVTGKPLPGFRYALHVDDDNRCDGAVAYKLLEEDGTAEIRDFVAPNPAVGVALWDFLGHSDLIRTITQRRARVDDPLRYALAEPDVYTVENRRDFLWLRVLDVAAVLTARGYLTDGEITLSVHDEQDFAAGTYRLAATGGTGVVERIDDHSDDNADVALDVAALGSALIGGVGVRTLAAAGYIRGDRVEDFARLMVCTGSPASITPF</sequence>
<protein>
    <submittedName>
        <fullName evidence="3">Acetyltransferase</fullName>
    </submittedName>
</protein>
<dbReference type="RefSeq" id="WP_253662869.1">
    <property type="nucleotide sequence ID" value="NZ_BAAAJQ010000003.1"/>
</dbReference>
<gene>
    <name evidence="3" type="ORF">LX13_003740</name>
</gene>
<comment type="caution">
    <text evidence="3">The sequence shown here is derived from an EMBL/GenBank/DDBJ whole genome shotgun (WGS) entry which is preliminary data.</text>
</comment>
<dbReference type="InterPro" id="IPR041380">
    <property type="entry name" value="Acetyltransf_17"/>
</dbReference>
<evidence type="ECO:0000259" key="2">
    <source>
        <dbReference type="Pfam" id="PF17668"/>
    </source>
</evidence>
<proteinExistence type="predicted"/>
<dbReference type="Pfam" id="PF13530">
    <property type="entry name" value="SCP2_2"/>
    <property type="match status" value="1"/>
</dbReference>
<feature type="domain" description="Enhanced intracellular survival protein" evidence="1">
    <location>
        <begin position="316"/>
        <end position="407"/>
    </location>
</feature>
<evidence type="ECO:0000313" key="3">
    <source>
        <dbReference type="EMBL" id="MCP2177899.1"/>
    </source>
</evidence>
<dbReference type="InterPro" id="IPR025559">
    <property type="entry name" value="Eis_dom"/>
</dbReference>
<evidence type="ECO:0000313" key="4">
    <source>
        <dbReference type="Proteomes" id="UP001206895"/>
    </source>
</evidence>
<keyword evidence="4" id="KW-1185">Reference proteome</keyword>
<dbReference type="Gene3D" id="3.30.1050.10">
    <property type="entry name" value="SCP2 sterol-binding domain"/>
    <property type="match status" value="1"/>
</dbReference>
<reference evidence="3 4" key="1">
    <citation type="submission" date="2022-06" db="EMBL/GenBank/DDBJ databases">
        <title>Genomic Encyclopedia of Archaeal and Bacterial Type Strains, Phase II (KMG-II): from individual species to whole genera.</title>
        <authorList>
            <person name="Goeker M."/>
        </authorList>
    </citation>
    <scope>NUCLEOTIDE SEQUENCE [LARGE SCALE GENOMIC DNA]</scope>
    <source>
        <strain evidence="3 4">DSM 44693</strain>
    </source>
</reference>
<organism evidence="3 4">
    <name type="scientific">Williamsia maris</name>
    <dbReference type="NCBI Taxonomy" id="72806"/>
    <lineage>
        <taxon>Bacteria</taxon>
        <taxon>Bacillati</taxon>
        <taxon>Actinomycetota</taxon>
        <taxon>Actinomycetes</taxon>
        <taxon>Mycobacteriales</taxon>
        <taxon>Nocardiaceae</taxon>
        <taxon>Williamsia</taxon>
    </lineage>
</organism>
<dbReference type="InterPro" id="IPR016181">
    <property type="entry name" value="Acyl_CoA_acyltransferase"/>
</dbReference>
<dbReference type="PANTHER" id="PTHR37817:SF1">
    <property type="entry name" value="N-ACETYLTRANSFERASE EIS"/>
    <property type="match status" value="1"/>
</dbReference>
<dbReference type="SUPFAM" id="SSF55718">
    <property type="entry name" value="SCP-like"/>
    <property type="match status" value="1"/>
</dbReference>
<accession>A0ABT1HIZ4</accession>
<dbReference type="Gene3D" id="3.40.630.30">
    <property type="match status" value="2"/>
</dbReference>
<dbReference type="PANTHER" id="PTHR37817">
    <property type="entry name" value="N-ACETYLTRANSFERASE EIS"/>
    <property type="match status" value="1"/>
</dbReference>
<evidence type="ECO:0000259" key="1">
    <source>
        <dbReference type="Pfam" id="PF13530"/>
    </source>
</evidence>
<dbReference type="Proteomes" id="UP001206895">
    <property type="component" value="Unassembled WGS sequence"/>
</dbReference>
<dbReference type="Pfam" id="PF17668">
    <property type="entry name" value="Acetyltransf_17"/>
    <property type="match status" value="1"/>
</dbReference>
<dbReference type="Pfam" id="PF13527">
    <property type="entry name" value="Acetyltransf_9"/>
    <property type="match status" value="1"/>
</dbReference>
<dbReference type="InterPro" id="IPR051554">
    <property type="entry name" value="Acetyltransferase_Eis"/>
</dbReference>
<dbReference type="InterPro" id="IPR036527">
    <property type="entry name" value="SCP2_sterol-bd_dom_sf"/>
</dbReference>
<dbReference type="EMBL" id="JAMTCJ010000004">
    <property type="protein sequence ID" value="MCP2177899.1"/>
    <property type="molecule type" value="Genomic_DNA"/>
</dbReference>
<dbReference type="SUPFAM" id="SSF55729">
    <property type="entry name" value="Acyl-CoA N-acyltransferases (Nat)"/>
    <property type="match status" value="1"/>
</dbReference>
<feature type="domain" description="Eis-like acetyltransferase" evidence="2">
    <location>
        <begin position="223"/>
        <end position="304"/>
    </location>
</feature>